<dbReference type="GO" id="GO:0009360">
    <property type="term" value="C:DNA polymerase III complex"/>
    <property type="evidence" value="ECO:0007669"/>
    <property type="project" value="InterPro"/>
</dbReference>
<dbReference type="GO" id="GO:0003677">
    <property type="term" value="F:DNA binding"/>
    <property type="evidence" value="ECO:0007669"/>
    <property type="project" value="InterPro"/>
</dbReference>
<dbReference type="NCBIfam" id="TIGR01128">
    <property type="entry name" value="holA"/>
    <property type="match status" value="1"/>
</dbReference>
<dbReference type="InterPro" id="IPR010372">
    <property type="entry name" value="DNA_pol3_delta_N"/>
</dbReference>
<evidence type="ECO:0000256" key="3">
    <source>
        <dbReference type="ARBA" id="ARBA00022705"/>
    </source>
</evidence>
<dbReference type="GO" id="GO:0003887">
    <property type="term" value="F:DNA-directed DNA polymerase activity"/>
    <property type="evidence" value="ECO:0007669"/>
    <property type="project" value="UniProtKB-KW"/>
</dbReference>
<dbReference type="EMBL" id="JACHVB010000043">
    <property type="protein sequence ID" value="MBC2595543.1"/>
    <property type="molecule type" value="Genomic_DNA"/>
</dbReference>
<evidence type="ECO:0000313" key="6">
    <source>
        <dbReference type="EMBL" id="MBC2595543.1"/>
    </source>
</evidence>
<accession>A0A842HG89</accession>
<evidence type="ECO:0000313" key="7">
    <source>
        <dbReference type="Proteomes" id="UP000546464"/>
    </source>
</evidence>
<proteinExistence type="predicted"/>
<dbReference type="PANTHER" id="PTHR34388">
    <property type="entry name" value="DNA POLYMERASE III SUBUNIT DELTA"/>
    <property type="match status" value="1"/>
</dbReference>
<gene>
    <name evidence="6" type="ORF">H5P28_14850</name>
</gene>
<feature type="domain" description="DNA polymerase III delta N-terminal" evidence="5">
    <location>
        <begin position="8"/>
        <end position="135"/>
    </location>
</feature>
<evidence type="ECO:0000259" key="5">
    <source>
        <dbReference type="Pfam" id="PF06144"/>
    </source>
</evidence>
<keyword evidence="7" id="KW-1185">Reference proteome</keyword>
<protein>
    <submittedName>
        <fullName evidence="6">DNA polymerase III subunit delta</fullName>
    </submittedName>
</protein>
<dbReference type="Gene3D" id="1.10.8.60">
    <property type="match status" value="1"/>
</dbReference>
<dbReference type="AlphaFoldDB" id="A0A842HG89"/>
<keyword evidence="4" id="KW-0239">DNA-directed DNA polymerase</keyword>
<dbReference type="Pfam" id="PF06144">
    <property type="entry name" value="DNA_pol3_delta"/>
    <property type="match status" value="1"/>
</dbReference>
<organism evidence="6 7">
    <name type="scientific">Ruficoccus amylovorans</name>
    <dbReference type="NCBI Taxonomy" id="1804625"/>
    <lineage>
        <taxon>Bacteria</taxon>
        <taxon>Pseudomonadati</taxon>
        <taxon>Verrucomicrobiota</taxon>
        <taxon>Opitutia</taxon>
        <taxon>Puniceicoccales</taxon>
        <taxon>Cerasicoccaceae</taxon>
        <taxon>Ruficoccus</taxon>
    </lineage>
</organism>
<dbReference type="GO" id="GO:0006261">
    <property type="term" value="P:DNA-templated DNA replication"/>
    <property type="evidence" value="ECO:0007669"/>
    <property type="project" value="TreeGrafter"/>
</dbReference>
<dbReference type="InterPro" id="IPR027417">
    <property type="entry name" value="P-loop_NTPase"/>
</dbReference>
<dbReference type="RefSeq" id="WP_185676494.1">
    <property type="nucleotide sequence ID" value="NZ_JACHVB010000043.1"/>
</dbReference>
<keyword evidence="2" id="KW-0548">Nucleotidyltransferase</keyword>
<comment type="caution">
    <text evidence="6">The sequence shown here is derived from an EMBL/GenBank/DDBJ whole genome shotgun (WGS) entry which is preliminary data.</text>
</comment>
<name>A0A842HG89_9BACT</name>
<sequence length="364" mass="41053">MYGPAFTFICGDDDFLVAQEGRALFAEKTRELADDFSKETVEAAAQNMSEVEEVVNRFRDSVQTLSMFGDKKVVWLKDVNFLADSVTGRAEGTKKLVEDLQAVLETLDPAAVEVIVTAFPVDRRRKEFKWFQKAADFRDLKGANDEDSLIGLARAEAEQLQAQMGMRAAAALVAKVQGNTRLILEETRKLATYVGSGGEIVEGLVAELVPAFGEGDFFEAAEAFFSLNLRWTLDALRRHFFTNSEARPLIASMQNRNRLMIQLRVMMDGGELRLSPRGFAKPEFDRAARTYAKHFGGFDDKSSFNVFTQNLWYLGNKIAPSARELTLKRLIDFQLEFMHAFEDLIRRPTDQEAVMRDLAIRCLS</sequence>
<evidence type="ECO:0000256" key="1">
    <source>
        <dbReference type="ARBA" id="ARBA00022679"/>
    </source>
</evidence>
<keyword evidence="1" id="KW-0808">Transferase</keyword>
<dbReference type="InterPro" id="IPR005790">
    <property type="entry name" value="DNA_polIII_delta"/>
</dbReference>
<dbReference type="Gene3D" id="3.40.50.300">
    <property type="entry name" value="P-loop containing nucleotide triphosphate hydrolases"/>
    <property type="match status" value="1"/>
</dbReference>
<evidence type="ECO:0000256" key="4">
    <source>
        <dbReference type="ARBA" id="ARBA00022932"/>
    </source>
</evidence>
<dbReference type="Proteomes" id="UP000546464">
    <property type="component" value="Unassembled WGS sequence"/>
</dbReference>
<evidence type="ECO:0000256" key="2">
    <source>
        <dbReference type="ARBA" id="ARBA00022695"/>
    </source>
</evidence>
<reference evidence="6 7" key="1">
    <citation type="submission" date="2020-07" db="EMBL/GenBank/DDBJ databases">
        <authorList>
            <person name="Feng X."/>
        </authorList>
    </citation>
    <scope>NUCLEOTIDE SEQUENCE [LARGE SCALE GENOMIC DNA]</scope>
    <source>
        <strain evidence="6 7">JCM31066</strain>
    </source>
</reference>
<dbReference type="SUPFAM" id="SSF52540">
    <property type="entry name" value="P-loop containing nucleoside triphosphate hydrolases"/>
    <property type="match status" value="1"/>
</dbReference>
<dbReference type="PANTHER" id="PTHR34388:SF1">
    <property type="entry name" value="DNA POLYMERASE III SUBUNIT DELTA"/>
    <property type="match status" value="1"/>
</dbReference>
<keyword evidence="3" id="KW-0235">DNA replication</keyword>